<feature type="region of interest" description="Disordered" evidence="8">
    <location>
        <begin position="787"/>
        <end position="824"/>
    </location>
</feature>
<feature type="compositionally biased region" description="Polar residues" evidence="8">
    <location>
        <begin position="787"/>
        <end position="798"/>
    </location>
</feature>
<dbReference type="Gene3D" id="3.30.70.330">
    <property type="match status" value="3"/>
</dbReference>
<dbReference type="EnsemblMetazoa" id="XM_001946820.5">
    <property type="protein sequence ID" value="XP_001946855.2"/>
    <property type="gene ID" value="LOC100159234"/>
</dbReference>
<protein>
    <recommendedName>
        <fullName evidence="9">RRM domain-containing protein</fullName>
    </recommendedName>
</protein>
<name>A0A8R2A6B0_ACYPI</name>
<dbReference type="PROSITE" id="PS50102">
    <property type="entry name" value="RRM"/>
    <property type="match status" value="1"/>
</dbReference>
<feature type="region of interest" description="Disordered" evidence="8">
    <location>
        <begin position="464"/>
        <end position="483"/>
    </location>
</feature>
<feature type="domain" description="RRM" evidence="9">
    <location>
        <begin position="367"/>
        <end position="450"/>
    </location>
</feature>
<evidence type="ECO:0000259" key="9">
    <source>
        <dbReference type="PROSITE" id="PS50102"/>
    </source>
</evidence>
<dbReference type="GO" id="GO:0008380">
    <property type="term" value="P:RNA splicing"/>
    <property type="evidence" value="ECO:0007669"/>
    <property type="project" value="UniProtKB-KW"/>
</dbReference>
<dbReference type="InterPro" id="IPR000504">
    <property type="entry name" value="RRM_dom"/>
</dbReference>
<dbReference type="InterPro" id="IPR012677">
    <property type="entry name" value="Nucleotide-bd_a/b_plait_sf"/>
</dbReference>
<evidence type="ECO:0000256" key="1">
    <source>
        <dbReference type="ARBA" id="ARBA00008866"/>
    </source>
</evidence>
<dbReference type="SUPFAM" id="SSF54928">
    <property type="entry name" value="RNA-binding domain, RBD"/>
    <property type="match status" value="3"/>
</dbReference>
<evidence type="ECO:0000256" key="3">
    <source>
        <dbReference type="ARBA" id="ARBA00022737"/>
    </source>
</evidence>
<dbReference type="GeneID" id="100159234"/>
<reference evidence="10" key="2">
    <citation type="submission" date="2022-06" db="UniProtKB">
        <authorList>
            <consortium name="EnsemblMetazoa"/>
        </authorList>
    </citation>
    <scope>IDENTIFICATION</scope>
</reference>
<evidence type="ECO:0000313" key="11">
    <source>
        <dbReference type="Proteomes" id="UP000007819"/>
    </source>
</evidence>
<dbReference type="InterPro" id="IPR050666">
    <property type="entry name" value="ESRP"/>
</dbReference>
<dbReference type="GO" id="GO:0003723">
    <property type="term" value="F:RNA binding"/>
    <property type="evidence" value="ECO:0007669"/>
    <property type="project" value="UniProtKB-UniRule"/>
</dbReference>
<dbReference type="InterPro" id="IPR012337">
    <property type="entry name" value="RNaseH-like_sf"/>
</dbReference>
<evidence type="ECO:0000256" key="7">
    <source>
        <dbReference type="SAM" id="Coils"/>
    </source>
</evidence>
<evidence type="ECO:0000256" key="4">
    <source>
        <dbReference type="ARBA" id="ARBA00022884"/>
    </source>
</evidence>
<dbReference type="SMART" id="SM00360">
    <property type="entry name" value="RRM"/>
    <property type="match status" value="3"/>
</dbReference>
<dbReference type="SUPFAM" id="SSF53098">
    <property type="entry name" value="Ribonuclease H-like"/>
    <property type="match status" value="1"/>
</dbReference>
<dbReference type="RefSeq" id="XP_001946855.2">
    <property type="nucleotide sequence ID" value="XM_001946820.4"/>
</dbReference>
<dbReference type="PANTHER" id="PTHR13976">
    <property type="entry name" value="HETEROGENEOUS NUCLEAR RIBONUCLEOPROTEIN-RELATED"/>
    <property type="match status" value="1"/>
</dbReference>
<dbReference type="InterPro" id="IPR036397">
    <property type="entry name" value="RNaseH_sf"/>
</dbReference>
<keyword evidence="2" id="KW-0507">mRNA processing</keyword>
<evidence type="ECO:0000256" key="5">
    <source>
        <dbReference type="ARBA" id="ARBA00023187"/>
    </source>
</evidence>
<proteinExistence type="inferred from homology"/>
<dbReference type="OrthoDB" id="431068at2759"/>
<dbReference type="InterPro" id="IPR035979">
    <property type="entry name" value="RBD_domain_sf"/>
</dbReference>
<comment type="similarity">
    <text evidence="1">Belongs to the ESRP family.</text>
</comment>
<dbReference type="AlphaFoldDB" id="A0A8R2A6B0"/>
<dbReference type="GO" id="GO:0006397">
    <property type="term" value="P:mRNA processing"/>
    <property type="evidence" value="ECO:0007669"/>
    <property type="project" value="UniProtKB-KW"/>
</dbReference>
<evidence type="ECO:0000256" key="8">
    <source>
        <dbReference type="SAM" id="MobiDB-lite"/>
    </source>
</evidence>
<dbReference type="Proteomes" id="UP000007819">
    <property type="component" value="Chromosome A2"/>
</dbReference>
<dbReference type="FunFam" id="3.30.70.330:FF:000041">
    <property type="entry name" value="Epithelial splicing regulatory protein 1"/>
    <property type="match status" value="1"/>
</dbReference>
<feature type="compositionally biased region" description="Polar residues" evidence="8">
    <location>
        <begin position="465"/>
        <end position="483"/>
    </location>
</feature>
<evidence type="ECO:0000256" key="2">
    <source>
        <dbReference type="ARBA" id="ARBA00022664"/>
    </source>
</evidence>
<evidence type="ECO:0000313" key="10">
    <source>
        <dbReference type="EnsemblMetazoa" id="XP_001946855.2"/>
    </source>
</evidence>
<accession>A0A8R2A6B0</accession>
<sequence>MSDIKSTVCDTRPVVEVVEEGGLQNQLQDVCKSIKVTNMRAATPYLCALYVATAGHQGNLLGSDEQEIVLLIYVVVDMTTNTVVGIQQYLVKPTEVDQNENMLSDQVTSDIGITEKMVKTSGIPLQDAIDKFDTYVKSLNIEPQTPMFRIVTDGQLPIRQCLHRESSIKDIELPEYYNVFHDLRKDFSKFYNAPQDQTFNSITDLVNYLEITHEIDSQFYVAEVKDMVNIVQRLIADGHTFNSPEIVQLKLEPGICWKNEEVDNNCVVRARGLPWQSSDQDIAKFFRGLNIAKGGVALCLSAHGRRNGEAVVRFVNQEHRDMAMKRHKHHIGSRYIEVYKANGEDFINVAGGNSSEAQTFLTKGAQVIVRMRGLPYDCTAKDVITFFENGEQTCSVMDGEDGVLFVKKPDGRATGDAFVLFADEDDAPKALSKHRDLIGTRYIELFRSTTAEVQQVLNRAMDPSVRSTASDSNGNITTPVTTTAGVNNSPTALLGHVPLLPLPQHVITSGTRKDCIRLRGLPYEANVEHILEFLGEHSKNIVFQGVHMVYNSVGHASGEAFIQMNNEGSAAQAAMAKHHNYMSFGKKQRYIEVFQCSGEDMHLVLTGGGAASGALSPVAAKALLSPPGMLPAQPLMTTSQVANPGTPVPTLMPAWDPMSVYAQNLAQTLALQRAAVAAAQQQQQQQQQQQESWLYQLAQHNQLINLALFTKQQQDMNGGMAQQHNIQSILSPNAAHHLMDNSAQNYMAKSAVSPYMYLNMPRFPHNMAAKPYVPVSAAGGQFVMPPTANSPQKRSWQQAFPGGHESSNKRHFAPPSASAAGPMFQMGQGPNAAAAAAAAAAMAASSPYLQHPAQFYTI</sequence>
<keyword evidence="5" id="KW-0508">mRNA splicing</keyword>
<keyword evidence="11" id="KW-1185">Reference proteome</keyword>
<organism evidence="10 11">
    <name type="scientific">Acyrthosiphon pisum</name>
    <name type="common">Pea aphid</name>
    <dbReference type="NCBI Taxonomy" id="7029"/>
    <lineage>
        <taxon>Eukaryota</taxon>
        <taxon>Metazoa</taxon>
        <taxon>Ecdysozoa</taxon>
        <taxon>Arthropoda</taxon>
        <taxon>Hexapoda</taxon>
        <taxon>Insecta</taxon>
        <taxon>Pterygota</taxon>
        <taxon>Neoptera</taxon>
        <taxon>Paraneoptera</taxon>
        <taxon>Hemiptera</taxon>
        <taxon>Sternorrhyncha</taxon>
        <taxon>Aphidomorpha</taxon>
        <taxon>Aphidoidea</taxon>
        <taxon>Aphididae</taxon>
        <taxon>Macrosiphini</taxon>
        <taxon>Acyrthosiphon</taxon>
    </lineage>
</organism>
<keyword evidence="3" id="KW-0677">Repeat</keyword>
<dbReference type="KEGG" id="api:100159234"/>
<dbReference type="Gene3D" id="3.30.420.10">
    <property type="entry name" value="Ribonuclease H-like superfamily/Ribonuclease H"/>
    <property type="match status" value="1"/>
</dbReference>
<keyword evidence="4 6" id="KW-0694">RNA-binding</keyword>
<reference evidence="11" key="1">
    <citation type="submission" date="2010-06" db="EMBL/GenBank/DDBJ databases">
        <authorList>
            <person name="Jiang H."/>
            <person name="Abraham K."/>
            <person name="Ali S."/>
            <person name="Alsbrooks S.L."/>
            <person name="Anim B.N."/>
            <person name="Anosike U.S."/>
            <person name="Attaway T."/>
            <person name="Bandaranaike D.P."/>
            <person name="Battles P.K."/>
            <person name="Bell S.N."/>
            <person name="Bell A.V."/>
            <person name="Beltran B."/>
            <person name="Bickham C."/>
            <person name="Bustamante Y."/>
            <person name="Caleb T."/>
            <person name="Canada A."/>
            <person name="Cardenas V."/>
            <person name="Carter K."/>
            <person name="Chacko J."/>
            <person name="Chandrabose M.N."/>
            <person name="Chavez D."/>
            <person name="Chavez A."/>
            <person name="Chen L."/>
            <person name="Chu H.-S."/>
            <person name="Claassen K.J."/>
            <person name="Cockrell R."/>
            <person name="Collins M."/>
            <person name="Cooper J.A."/>
            <person name="Cree A."/>
            <person name="Curry S.M."/>
            <person name="Da Y."/>
            <person name="Dao M.D."/>
            <person name="Das B."/>
            <person name="Davila M.-L."/>
            <person name="Davy-Carroll L."/>
            <person name="Denson S."/>
            <person name="Dinh H."/>
            <person name="Ebong V.E."/>
            <person name="Edwards J.R."/>
            <person name="Egan A."/>
            <person name="El-Daye J."/>
            <person name="Escobedo L."/>
            <person name="Fernandez S."/>
            <person name="Fernando P.R."/>
            <person name="Flagg N."/>
            <person name="Forbes L.D."/>
            <person name="Fowler R.G."/>
            <person name="Fu Q."/>
            <person name="Gabisi R.A."/>
            <person name="Ganer J."/>
            <person name="Garbino Pronczuk A."/>
            <person name="Garcia R.M."/>
            <person name="Garner T."/>
            <person name="Garrett T.E."/>
            <person name="Gonzalez D.A."/>
            <person name="Hamid H."/>
            <person name="Hawkins E.S."/>
            <person name="Hirani K."/>
            <person name="Hogues M.E."/>
            <person name="Hollins B."/>
            <person name="Hsiao C.-H."/>
            <person name="Jabil R."/>
            <person name="James M.L."/>
            <person name="Jhangiani S.N."/>
            <person name="Johnson B."/>
            <person name="Johnson Q."/>
            <person name="Joshi V."/>
            <person name="Kalu J.B."/>
            <person name="Kam C."/>
            <person name="Kashfia A."/>
            <person name="Keebler J."/>
            <person name="Kisamo H."/>
            <person name="Kovar C.L."/>
            <person name="Lago L.A."/>
            <person name="Lai C.-Y."/>
            <person name="Laidlaw J."/>
            <person name="Lara F."/>
            <person name="Le T.-K."/>
            <person name="Lee S.L."/>
            <person name="Legall F.H."/>
            <person name="Lemon S.J."/>
            <person name="Lewis L.R."/>
            <person name="Li B."/>
            <person name="Liu Y."/>
            <person name="Liu Y.-S."/>
            <person name="Lopez J."/>
            <person name="Lozado R.J."/>
            <person name="Lu J."/>
            <person name="Madu R.C."/>
            <person name="Maheshwari M."/>
            <person name="Maheshwari R."/>
            <person name="Malloy K."/>
            <person name="Martinez E."/>
            <person name="Mathew T."/>
            <person name="Mercado I.C."/>
            <person name="Mercado C."/>
            <person name="Meyer B."/>
            <person name="Montgomery K."/>
            <person name="Morgan M.B."/>
            <person name="Munidasa M."/>
            <person name="Nazareth L.V."/>
            <person name="Nelson J."/>
            <person name="Ng B.M."/>
            <person name="Nguyen N.B."/>
            <person name="Nguyen P.Q."/>
            <person name="Nguyen T."/>
            <person name="Obregon M."/>
            <person name="Okwuonu G.O."/>
            <person name="Onwere C.G."/>
            <person name="Orozco G."/>
            <person name="Parra A."/>
            <person name="Patel S."/>
            <person name="Patil S."/>
            <person name="Perez A."/>
            <person name="Perez Y."/>
            <person name="Pham C."/>
            <person name="Primus E.L."/>
            <person name="Pu L.-L."/>
            <person name="Puazo M."/>
            <person name="Qin X."/>
            <person name="Quiroz J.B."/>
            <person name="Reese J."/>
            <person name="Richards S."/>
            <person name="Rives C.M."/>
            <person name="Robberts R."/>
            <person name="Ruiz S.J."/>
            <person name="Ruiz M.J."/>
            <person name="Santibanez J."/>
            <person name="Schneider B.W."/>
            <person name="Sisson I."/>
            <person name="Smith M."/>
            <person name="Sodergren E."/>
            <person name="Song X.-Z."/>
            <person name="Song B.B."/>
            <person name="Summersgill H."/>
            <person name="Thelus R."/>
            <person name="Thornton R.D."/>
            <person name="Trejos Z.Y."/>
            <person name="Usmani K."/>
            <person name="Vattathil S."/>
            <person name="Villasana D."/>
            <person name="Walker D.L."/>
            <person name="Wang S."/>
            <person name="Wang K."/>
            <person name="White C.S."/>
            <person name="Williams A.C."/>
            <person name="Williamson J."/>
            <person name="Wilson K."/>
            <person name="Woghiren I.O."/>
            <person name="Woodworth J.R."/>
            <person name="Worley K.C."/>
            <person name="Wright R.A."/>
            <person name="Wu W."/>
            <person name="Young L."/>
            <person name="Zhang L."/>
            <person name="Zhang J."/>
            <person name="Zhu Y."/>
            <person name="Muzny D.M."/>
            <person name="Weinstock G."/>
            <person name="Gibbs R.A."/>
        </authorList>
    </citation>
    <scope>NUCLEOTIDE SEQUENCE [LARGE SCALE GENOMIC DNA]</scope>
    <source>
        <strain evidence="11">LSR1</strain>
    </source>
</reference>
<evidence type="ECO:0000256" key="6">
    <source>
        <dbReference type="PROSITE-ProRule" id="PRU00176"/>
    </source>
</evidence>
<keyword evidence="7" id="KW-0175">Coiled coil</keyword>
<feature type="coiled-coil region" evidence="7">
    <location>
        <begin position="662"/>
        <end position="691"/>
    </location>
</feature>